<dbReference type="EMBL" id="CAAKNF010000192">
    <property type="protein sequence ID" value="VIO90951.1"/>
    <property type="molecule type" value="Genomic_DNA"/>
</dbReference>
<accession>A0A4E9F2G4</accession>
<sequence length="34" mass="4166">MIFQDNNREASIHYLKIIKTLSWDIEHLHQNMII</sequence>
<evidence type="ECO:0000313" key="3">
    <source>
        <dbReference type="Proteomes" id="UP000006672"/>
    </source>
</evidence>
<dbReference type="RefSeq" id="XP_042932607.1">
    <property type="nucleotide sequence ID" value="XM_043076673.1"/>
</dbReference>
<proteinExistence type="predicted"/>
<dbReference type="AlphaFoldDB" id="A0A0J9Y1G3"/>
<reference evidence="1" key="2">
    <citation type="submission" date="2012-12" db="EMBL/GenBank/DDBJ databases">
        <authorList>
            <person name="Gao Y.W."/>
            <person name="Fan S.T."/>
            <person name="Sun H.T."/>
            <person name="Wang Z."/>
            <person name="Gao X.L."/>
            <person name="Li Y.G."/>
            <person name="Wang T.C."/>
            <person name="Zhang K."/>
            <person name="Xu W.W."/>
            <person name="Yu Z.J."/>
            <person name="Xia X.Z."/>
        </authorList>
    </citation>
    <scope>NUCLEOTIDE SEQUENCE</scope>
    <source>
        <strain evidence="1">FR3</strain>
    </source>
</reference>
<dbReference type="GeneID" id="66057811"/>
<dbReference type="EMBL" id="LN857013">
    <property type="protein sequence ID" value="CDQ00256.1"/>
    <property type="molecule type" value="Genomic_DNA"/>
</dbReference>
<protein>
    <submittedName>
        <fullName evidence="1 4">Bm13300</fullName>
    </submittedName>
</protein>
<keyword evidence="3" id="KW-1185">Reference proteome</keyword>
<evidence type="ECO:0000313" key="4">
    <source>
        <dbReference type="WBParaSite" id="Bm13300.1"/>
    </source>
</evidence>
<gene>
    <name evidence="1 4 5" type="ORF">Bm13300</name>
    <name evidence="2" type="ORF">BM_BM13300</name>
    <name evidence="1" type="ORF">BM_Bm13300</name>
</gene>
<dbReference type="WormBase" id="Bm13300">
    <property type="protein sequence ID" value="BM32556"/>
    <property type="gene ID" value="WBGene00233561"/>
</dbReference>
<dbReference type="KEGG" id="bmy:BM_BM13300"/>
<dbReference type="CTD" id="66057811"/>
<evidence type="ECO:0000313" key="5">
    <source>
        <dbReference type="WormBase" id="Bm13300"/>
    </source>
</evidence>
<reference evidence="1 3" key="1">
    <citation type="journal article" date="2007" name="Science">
        <title>Draft genome of the filarial nematode parasite Brugia malayi.</title>
        <authorList>
            <person name="Ghedin E."/>
            <person name="Wang S."/>
            <person name="Spiro D."/>
            <person name="Caler E."/>
            <person name="Zhao Q."/>
            <person name="Crabtree J."/>
            <person name="Allen J.E."/>
            <person name="Delcher A.L."/>
            <person name="Guiliano D.B."/>
            <person name="Miranda-Saavedra D."/>
            <person name="Angiuoli S.V."/>
            <person name="Creasy T."/>
            <person name="Amedeo P."/>
            <person name="Haas B."/>
            <person name="El-Sayed N.M."/>
            <person name="Wortman J.R."/>
            <person name="Feldblyum T."/>
            <person name="Tallon L."/>
            <person name="Schatz M."/>
            <person name="Shumway M."/>
            <person name="Koo H."/>
            <person name="Salzberg S.L."/>
            <person name="Schobel S."/>
            <person name="Pertea M."/>
            <person name="Pop M."/>
            <person name="White O."/>
            <person name="Barton G.J."/>
            <person name="Carlow C.K."/>
            <person name="Crawford M.J."/>
            <person name="Daub J."/>
            <person name="Dimmic M.W."/>
            <person name="Estes C.F."/>
            <person name="Foster J.M."/>
            <person name="Ganatra M."/>
            <person name="Gregory W.F."/>
            <person name="Johnson N.M."/>
            <person name="Jin J."/>
            <person name="Komuniecki R."/>
            <person name="Korf I."/>
            <person name="Kumar S."/>
            <person name="Laney S."/>
            <person name="Li B.W."/>
            <person name="Li W."/>
            <person name="Lindblom T.H."/>
            <person name="Lustigman S."/>
            <person name="Ma D."/>
            <person name="Maina C.V."/>
            <person name="Martin D.M."/>
            <person name="McCarter J.P."/>
            <person name="McReynolds L."/>
            <person name="Mitreva M."/>
            <person name="Nutman T.B."/>
            <person name="Parkinson J."/>
            <person name="Peregrin-Alvarez J.M."/>
            <person name="Poole C."/>
            <person name="Ren Q."/>
            <person name="Saunders L."/>
            <person name="Sluder A.E."/>
            <person name="Smith K."/>
            <person name="Stanke M."/>
            <person name="Unnasch T.R."/>
            <person name="Ware J."/>
            <person name="Wei A.D."/>
            <person name="Weil G."/>
            <person name="Williams D.J."/>
            <person name="Zhang Y."/>
            <person name="Williams S.A."/>
            <person name="Fraser-Liggett C."/>
            <person name="Slatko B."/>
            <person name="Blaxter M.L."/>
            <person name="Scott A.L."/>
        </authorList>
    </citation>
    <scope>NUCLEOTIDE SEQUENCE</scope>
    <source>
        <strain evidence="1 3">FR3</strain>
    </source>
</reference>
<organism evidence="1">
    <name type="scientific">Brugia malayi</name>
    <name type="common">Filarial nematode worm</name>
    <dbReference type="NCBI Taxonomy" id="6279"/>
    <lineage>
        <taxon>Eukaryota</taxon>
        <taxon>Metazoa</taxon>
        <taxon>Ecdysozoa</taxon>
        <taxon>Nematoda</taxon>
        <taxon>Chromadorea</taxon>
        <taxon>Rhabditida</taxon>
        <taxon>Spirurina</taxon>
        <taxon>Spiruromorpha</taxon>
        <taxon>Filarioidea</taxon>
        <taxon>Onchocercidae</taxon>
        <taxon>Brugia</taxon>
    </lineage>
</organism>
<evidence type="ECO:0000313" key="2">
    <source>
        <dbReference type="EMBL" id="VIO90951.1"/>
    </source>
</evidence>
<accession>A0A0J9Y1G3</accession>
<reference evidence="4" key="4">
    <citation type="submission" date="2019-12" db="UniProtKB">
        <authorList>
            <consortium name="WormBaseParasite"/>
        </authorList>
    </citation>
    <scope>IDENTIFICATION</scope>
</reference>
<name>A0A0J9Y1G3_BRUMA</name>
<dbReference type="WBParaSite" id="Bm13300.1">
    <property type="protein sequence ID" value="Bm13300.1"/>
    <property type="gene ID" value="WBGene00233561"/>
</dbReference>
<reference evidence="2" key="3">
    <citation type="submission" date="2019-04" db="EMBL/GenBank/DDBJ databases">
        <authorList>
            <person name="Howe K."/>
            <person name="Paulini M."/>
            <person name="Williams G."/>
        </authorList>
    </citation>
    <scope>NUCLEOTIDE SEQUENCE [LARGE SCALE GENOMIC DNA]</scope>
    <source>
        <strain evidence="2">FR3</strain>
    </source>
</reference>
<dbReference type="Proteomes" id="UP000006672">
    <property type="component" value="Unassembled WGS sequence"/>
</dbReference>
<evidence type="ECO:0000313" key="1">
    <source>
        <dbReference type="EMBL" id="CDQ00256.1"/>
    </source>
</evidence>